<evidence type="ECO:0000313" key="4">
    <source>
        <dbReference type="EMBL" id="CAD8528523.1"/>
    </source>
</evidence>
<gene>
    <name evidence="4" type="ORF">CLEP1334_LOCUS3750</name>
</gene>
<dbReference type="Gene3D" id="3.30.420.40">
    <property type="match status" value="1"/>
</dbReference>
<keyword evidence="2" id="KW-0067">ATP-binding</keyword>
<keyword evidence="1" id="KW-0547">Nucleotide-binding</keyword>
<organism evidence="4">
    <name type="scientific">Calcidiscus leptoporus</name>
    <dbReference type="NCBI Taxonomy" id="127549"/>
    <lineage>
        <taxon>Eukaryota</taxon>
        <taxon>Haptista</taxon>
        <taxon>Haptophyta</taxon>
        <taxon>Prymnesiophyceae</taxon>
        <taxon>Coccolithales</taxon>
        <taxon>Calcidiscaceae</taxon>
        <taxon>Calcidiscus</taxon>
    </lineage>
</organism>
<name>A0A7S0IQ38_9EUKA</name>
<dbReference type="Pfam" id="PF00012">
    <property type="entry name" value="HSP70"/>
    <property type="match status" value="1"/>
</dbReference>
<protein>
    <submittedName>
        <fullName evidence="4">Uncharacterized protein</fullName>
    </submittedName>
</protein>
<dbReference type="EMBL" id="HBER01007575">
    <property type="protein sequence ID" value="CAD8528523.1"/>
    <property type="molecule type" value="Transcribed_RNA"/>
</dbReference>
<sequence length="281" mass="28649">MAVAFANAAGGGPLMQPALTQPPLPLPTSEPALVHAAYHHPSGTAALLPESSQQEIIAIGIDLGCDRMRVAVWSAEEGVPVECCAPVPSVVAWRNAASSGLVGDAALHAPAPLLGLVRILGRKYSTLGGAKWLEAEAEAQIGCSLLPSDEADGAVRVKLVLPRPQPSGLKKRGGGGGGSGKPRSATVDKLLAGEQIIYKLLLEAKSAAEALLEAEVTHAVVAVPACWGCAARRSAYDCCVLANLTPLAACSVAHRLGRVAAPSPNTTLVSHSLSVIVLTGL</sequence>
<dbReference type="InterPro" id="IPR013126">
    <property type="entry name" value="Hsp_70_fam"/>
</dbReference>
<evidence type="ECO:0000256" key="1">
    <source>
        <dbReference type="ARBA" id="ARBA00022741"/>
    </source>
</evidence>
<dbReference type="GO" id="GO:0005524">
    <property type="term" value="F:ATP binding"/>
    <property type="evidence" value="ECO:0007669"/>
    <property type="project" value="UniProtKB-KW"/>
</dbReference>
<dbReference type="InterPro" id="IPR043129">
    <property type="entry name" value="ATPase_NBD"/>
</dbReference>
<reference evidence="4" key="1">
    <citation type="submission" date="2021-01" db="EMBL/GenBank/DDBJ databases">
        <authorList>
            <person name="Corre E."/>
            <person name="Pelletier E."/>
            <person name="Niang G."/>
            <person name="Scheremetjew M."/>
            <person name="Finn R."/>
            <person name="Kale V."/>
            <person name="Holt S."/>
            <person name="Cochrane G."/>
            <person name="Meng A."/>
            <person name="Brown T."/>
            <person name="Cohen L."/>
        </authorList>
    </citation>
    <scope>NUCLEOTIDE SEQUENCE</scope>
    <source>
        <strain evidence="4">RCC1130</strain>
    </source>
</reference>
<feature type="region of interest" description="Disordered" evidence="3">
    <location>
        <begin position="164"/>
        <end position="184"/>
    </location>
</feature>
<evidence type="ECO:0000256" key="3">
    <source>
        <dbReference type="SAM" id="MobiDB-lite"/>
    </source>
</evidence>
<dbReference type="GO" id="GO:0140662">
    <property type="term" value="F:ATP-dependent protein folding chaperone"/>
    <property type="evidence" value="ECO:0007669"/>
    <property type="project" value="InterPro"/>
</dbReference>
<dbReference type="SUPFAM" id="SSF53067">
    <property type="entry name" value="Actin-like ATPase domain"/>
    <property type="match status" value="1"/>
</dbReference>
<dbReference type="AlphaFoldDB" id="A0A7S0IQ38"/>
<accession>A0A7S0IQ38</accession>
<evidence type="ECO:0000256" key="2">
    <source>
        <dbReference type="ARBA" id="ARBA00022840"/>
    </source>
</evidence>
<proteinExistence type="predicted"/>